<keyword evidence="6 9" id="KW-1133">Transmembrane helix</keyword>
<evidence type="ECO:0000256" key="8">
    <source>
        <dbReference type="ARBA" id="ARBA00023136"/>
    </source>
</evidence>
<dbReference type="GeneTree" id="ENSGT00390000000087"/>
<keyword evidence="5" id="KW-0999">Mitochondrion inner membrane</keyword>
<dbReference type="OMA" id="MTIGDTG"/>
<evidence type="ECO:0000256" key="2">
    <source>
        <dbReference type="ARBA" id="ARBA00007020"/>
    </source>
</evidence>
<keyword evidence="8 9" id="KW-0472">Membrane</keyword>
<dbReference type="EMBL" id="AFYH01272048">
    <property type="status" value="NOT_ANNOTATED_CDS"/>
    <property type="molecule type" value="Genomic_DNA"/>
</dbReference>
<dbReference type="Bgee" id="ENSLACG00000000697">
    <property type="expression patterns" value="Expressed in chordate pharynx and 4 other cell types or tissues"/>
</dbReference>
<dbReference type="HOGENOM" id="CLU_104872_0_0_1"/>
<dbReference type="InParanoid" id="H2ZTQ5"/>
<dbReference type="STRING" id="7897.ENSLACP00000000776"/>
<name>H2ZTQ5_LATCH</name>
<reference evidence="10" key="2">
    <citation type="submission" date="2025-08" db="UniProtKB">
        <authorList>
            <consortium name="Ensembl"/>
        </authorList>
    </citation>
    <scope>IDENTIFICATION</scope>
</reference>
<accession>H2ZTQ5</accession>
<proteinExistence type="inferred from homology"/>
<comment type="subcellular location">
    <subcellularLocation>
        <location evidence="1">Mitochondrion inner membrane</location>
        <topology evidence="1">Multi-pass membrane protein</topology>
    </subcellularLocation>
</comment>
<dbReference type="FunCoup" id="H2ZTQ5">
    <property type="interactions" value="2258"/>
</dbReference>
<dbReference type="PANTHER" id="PTHR13603:SF1">
    <property type="entry name" value="TRANSMEMBRANE PROTEIN 186"/>
    <property type="match status" value="1"/>
</dbReference>
<comment type="similarity">
    <text evidence="2">Belongs to the TMEM186 family.</text>
</comment>
<evidence type="ECO:0000256" key="6">
    <source>
        <dbReference type="ARBA" id="ARBA00022989"/>
    </source>
</evidence>
<evidence type="ECO:0000256" key="3">
    <source>
        <dbReference type="ARBA" id="ARBA00014604"/>
    </source>
</evidence>
<evidence type="ECO:0000256" key="9">
    <source>
        <dbReference type="SAM" id="Phobius"/>
    </source>
</evidence>
<dbReference type="Proteomes" id="UP000008672">
    <property type="component" value="Unassembled WGS sequence"/>
</dbReference>
<protein>
    <recommendedName>
        <fullName evidence="3">Transmembrane protein 186</fullName>
    </recommendedName>
</protein>
<gene>
    <name evidence="10" type="primary">TMEM186</name>
</gene>
<keyword evidence="4 9" id="KW-0812">Transmembrane</keyword>
<sequence>MEQKQLEEKNAAQFMLIYKFPAIRFLRTLSRLKLFQTGITIAILPPIYYMYLQGDLPYSLVSYATGIAVFAAVMLYSLSFYLRRFIGMMYLDSCGTTLKVSHLTFWGRRHDLCIPVKDVMTLGDTGDSKNEVLLQFKRYSRPDVLYFSTRLGQIMDKQKFQQVFGTLP</sequence>
<dbReference type="Pfam" id="PF06979">
    <property type="entry name" value="TMEM70"/>
    <property type="match status" value="1"/>
</dbReference>
<feature type="transmembrane region" description="Helical" evidence="9">
    <location>
        <begin position="34"/>
        <end position="51"/>
    </location>
</feature>
<evidence type="ECO:0000313" key="11">
    <source>
        <dbReference type="Proteomes" id="UP000008672"/>
    </source>
</evidence>
<evidence type="ECO:0000256" key="5">
    <source>
        <dbReference type="ARBA" id="ARBA00022792"/>
    </source>
</evidence>
<evidence type="ECO:0000256" key="7">
    <source>
        <dbReference type="ARBA" id="ARBA00023128"/>
    </source>
</evidence>
<evidence type="ECO:0000313" key="10">
    <source>
        <dbReference type="Ensembl" id="ENSLACP00000000776.1"/>
    </source>
</evidence>
<dbReference type="InterPro" id="IPR026571">
    <property type="entry name" value="Tmem186"/>
</dbReference>
<keyword evidence="7" id="KW-0496">Mitochondrion</keyword>
<reference evidence="11" key="1">
    <citation type="submission" date="2011-08" db="EMBL/GenBank/DDBJ databases">
        <title>The draft genome of Latimeria chalumnae.</title>
        <authorList>
            <person name="Di Palma F."/>
            <person name="Alfoldi J."/>
            <person name="Johnson J."/>
            <person name="Berlin A."/>
            <person name="Gnerre S."/>
            <person name="Jaffe D."/>
            <person name="MacCallum I."/>
            <person name="Young S."/>
            <person name="Walker B.J."/>
            <person name="Lander E."/>
            <person name="Lindblad-Toh K."/>
        </authorList>
    </citation>
    <scope>NUCLEOTIDE SEQUENCE [LARGE SCALE GENOMIC DNA]</scope>
    <source>
        <strain evidence="11">Wild caught</strain>
    </source>
</reference>
<dbReference type="GO" id="GO:0005743">
    <property type="term" value="C:mitochondrial inner membrane"/>
    <property type="evidence" value="ECO:0007669"/>
    <property type="project" value="UniProtKB-SubCell"/>
</dbReference>
<dbReference type="Ensembl" id="ENSLACT00000000784.1">
    <property type="protein sequence ID" value="ENSLACP00000000776.1"/>
    <property type="gene ID" value="ENSLACG00000000697.1"/>
</dbReference>
<evidence type="ECO:0000256" key="4">
    <source>
        <dbReference type="ARBA" id="ARBA00022692"/>
    </source>
</evidence>
<dbReference type="AlphaFoldDB" id="H2ZTQ5"/>
<evidence type="ECO:0000256" key="1">
    <source>
        <dbReference type="ARBA" id="ARBA00004448"/>
    </source>
</evidence>
<dbReference type="PANTHER" id="PTHR13603">
    <property type="entry name" value="TRANSMEMBRANE PROTEIN 186"/>
    <property type="match status" value="1"/>
</dbReference>
<keyword evidence="11" id="KW-1185">Reference proteome</keyword>
<feature type="transmembrane region" description="Helical" evidence="9">
    <location>
        <begin position="63"/>
        <end position="82"/>
    </location>
</feature>
<reference evidence="10" key="3">
    <citation type="submission" date="2025-09" db="UniProtKB">
        <authorList>
            <consortium name="Ensembl"/>
        </authorList>
    </citation>
    <scope>IDENTIFICATION</scope>
</reference>
<organism evidence="10 11">
    <name type="scientific">Latimeria chalumnae</name>
    <name type="common">Coelacanth</name>
    <dbReference type="NCBI Taxonomy" id="7897"/>
    <lineage>
        <taxon>Eukaryota</taxon>
        <taxon>Metazoa</taxon>
        <taxon>Chordata</taxon>
        <taxon>Craniata</taxon>
        <taxon>Vertebrata</taxon>
        <taxon>Euteleostomi</taxon>
        <taxon>Coelacanthiformes</taxon>
        <taxon>Coelacanthidae</taxon>
        <taxon>Latimeria</taxon>
    </lineage>
</organism>
<dbReference type="InterPro" id="IPR045325">
    <property type="entry name" value="TMEM70/TMEM186/TMEM223"/>
</dbReference>
<dbReference type="eggNOG" id="ENOG502S11D">
    <property type="taxonomic scope" value="Eukaryota"/>
</dbReference>